<gene>
    <name evidence="4" type="ORF">GPA27_17130</name>
</gene>
<dbReference type="PANTHER" id="PTHR48075">
    <property type="entry name" value="3-HYDROXYACYL-COA DEHYDROGENASE FAMILY PROTEIN"/>
    <property type="match status" value="1"/>
</dbReference>
<dbReference type="GO" id="GO:0003857">
    <property type="term" value="F:(3S)-3-hydroxyacyl-CoA dehydrogenase (NAD+) activity"/>
    <property type="evidence" value="ECO:0007669"/>
    <property type="project" value="UniProtKB-EC"/>
</dbReference>
<feature type="domain" description="3-hydroxyacyl-CoA dehydrogenase NAD binding" evidence="3">
    <location>
        <begin position="12"/>
        <end position="189"/>
    </location>
</feature>
<dbReference type="Proteomes" id="UP000634522">
    <property type="component" value="Unassembled WGS sequence"/>
</dbReference>
<dbReference type="PANTHER" id="PTHR48075:SF5">
    <property type="entry name" value="3-HYDROXYBUTYRYL-COA DEHYDROGENASE"/>
    <property type="match status" value="1"/>
</dbReference>
<sequence>MLDITRTDLLLGIVGTGLMGRGIAQIAVQGGIRVLLHDARPDAAGEARAAIGQVLETLAAKGKISQAEADAAIGRIGIGESLQALAGCHIVVEAIVEQLDAKRALFGQLEDIVGDTCILATNTSSLSVTSIAAGCRLPGRVGGFHFFSPVPLMKIVEVIDGVLGDAWVGTALTALAQRMGHTPVRAKDTPGFIVNHAGRGYGTEALRILGEGIAGFADIDRILRQAAGFRMGPFELLDLTGLDVSHPVMESIYDQYYQEPRFRPSPITRQRLAAGLLGRKSGRGFYAYRDGKAEALAEDTPPAKTTRPVWISRRHAAAAESVAALIETLGATLDRGERPGSESLCLVLPFGEDATTAALAEGLDPARTLALDPLTLDGRRTLMRTPLTTGEMRDAAWGLLASDGTPVTVINDSPGFVAQRVLATIVNIGCDIAQQGIATPADIDRAVTLGLGYPKGPLALGDALGASTVLAILDALHAFYRDPRYRASPWLKRRAALGVSLLTPEH</sequence>
<reference evidence="4 5" key="1">
    <citation type="submission" date="2019-12" db="EMBL/GenBank/DDBJ databases">
        <title>Comparative genomics gives insights into the taxonomy of the Azoarcus-Aromatoleum group and reveals separate origins of nif in the plant-associated Azoarcus and non-plant-associated Aromatoleum sub-groups.</title>
        <authorList>
            <person name="Lafos M."/>
            <person name="Maluk M."/>
            <person name="Batista M."/>
            <person name="Junghare M."/>
            <person name="Carmona M."/>
            <person name="Faoro H."/>
            <person name="Cruz L.M."/>
            <person name="Battistoni F."/>
            <person name="De Souza E."/>
            <person name="Pedrosa F."/>
            <person name="Chen W.-M."/>
            <person name="Poole P.S."/>
            <person name="Dixon R.A."/>
            <person name="James E.K."/>
        </authorList>
    </citation>
    <scope>NUCLEOTIDE SEQUENCE [LARGE SCALE GENOMIC DNA]</scope>
    <source>
        <strain evidence="4 5">T</strain>
    </source>
</reference>
<dbReference type="Gene3D" id="3.40.50.720">
    <property type="entry name" value="NAD(P)-binding Rossmann-like Domain"/>
    <property type="match status" value="1"/>
</dbReference>
<accession>A0ABX1NIJ8</accession>
<feature type="domain" description="3-hydroxyacyl-CoA dehydrogenase C-terminal" evidence="2">
    <location>
        <begin position="415"/>
        <end position="497"/>
    </location>
</feature>
<dbReference type="RefSeq" id="WP_169141721.1">
    <property type="nucleotide sequence ID" value="NZ_WTVS01000038.1"/>
</dbReference>
<evidence type="ECO:0000259" key="3">
    <source>
        <dbReference type="Pfam" id="PF02737"/>
    </source>
</evidence>
<dbReference type="Pfam" id="PF00725">
    <property type="entry name" value="3HCDH"/>
    <property type="match status" value="2"/>
</dbReference>
<dbReference type="InterPro" id="IPR008927">
    <property type="entry name" value="6-PGluconate_DH-like_C_sf"/>
</dbReference>
<dbReference type="InterPro" id="IPR006176">
    <property type="entry name" value="3-OHacyl-CoA_DH_NAD-bd"/>
</dbReference>
<protein>
    <submittedName>
        <fullName evidence="4">3-hydroxyacyl-CoA dehydrogenase</fullName>
        <ecNumber evidence="4">1.1.1.35</ecNumber>
    </submittedName>
</protein>
<dbReference type="InterPro" id="IPR006108">
    <property type="entry name" value="3HC_DH_C"/>
</dbReference>
<dbReference type="NCBIfam" id="NF006124">
    <property type="entry name" value="PRK08268.1"/>
    <property type="match status" value="1"/>
</dbReference>
<keyword evidence="5" id="KW-1185">Reference proteome</keyword>
<dbReference type="EC" id="1.1.1.35" evidence="4"/>
<feature type="domain" description="3-hydroxyacyl-CoA dehydrogenase C-terminal" evidence="2">
    <location>
        <begin position="191"/>
        <end position="288"/>
    </location>
</feature>
<evidence type="ECO:0000313" key="5">
    <source>
        <dbReference type="Proteomes" id="UP000634522"/>
    </source>
</evidence>
<keyword evidence="1 4" id="KW-0560">Oxidoreductase</keyword>
<dbReference type="SUPFAM" id="SSF48179">
    <property type="entry name" value="6-phosphogluconate dehydrogenase C-terminal domain-like"/>
    <property type="match status" value="2"/>
</dbReference>
<dbReference type="InterPro" id="IPR013328">
    <property type="entry name" value="6PGD_dom2"/>
</dbReference>
<evidence type="ECO:0000313" key="4">
    <source>
        <dbReference type="EMBL" id="NMF99104.1"/>
    </source>
</evidence>
<dbReference type="SUPFAM" id="SSF51735">
    <property type="entry name" value="NAD(P)-binding Rossmann-fold domains"/>
    <property type="match status" value="1"/>
</dbReference>
<organism evidence="4 5">
    <name type="scientific">Aromatoleum toluolicum</name>
    <dbReference type="NCBI Taxonomy" id="90060"/>
    <lineage>
        <taxon>Bacteria</taxon>
        <taxon>Pseudomonadati</taxon>
        <taxon>Pseudomonadota</taxon>
        <taxon>Betaproteobacteria</taxon>
        <taxon>Rhodocyclales</taxon>
        <taxon>Rhodocyclaceae</taxon>
        <taxon>Aromatoleum</taxon>
    </lineage>
</organism>
<name>A0ABX1NIJ8_9RHOO</name>
<evidence type="ECO:0000259" key="2">
    <source>
        <dbReference type="Pfam" id="PF00725"/>
    </source>
</evidence>
<comment type="caution">
    <text evidence="4">The sequence shown here is derived from an EMBL/GenBank/DDBJ whole genome shotgun (WGS) entry which is preliminary data.</text>
</comment>
<dbReference type="EMBL" id="WTVS01000038">
    <property type="protein sequence ID" value="NMF99104.1"/>
    <property type="molecule type" value="Genomic_DNA"/>
</dbReference>
<proteinExistence type="predicted"/>
<dbReference type="Pfam" id="PF02737">
    <property type="entry name" value="3HCDH_N"/>
    <property type="match status" value="1"/>
</dbReference>
<dbReference type="Gene3D" id="1.10.1040.10">
    <property type="entry name" value="N-(1-d-carboxylethyl)-l-norvaline Dehydrogenase, domain 2"/>
    <property type="match status" value="2"/>
</dbReference>
<dbReference type="InterPro" id="IPR036291">
    <property type="entry name" value="NAD(P)-bd_dom_sf"/>
</dbReference>
<evidence type="ECO:0000256" key="1">
    <source>
        <dbReference type="ARBA" id="ARBA00023002"/>
    </source>
</evidence>